<dbReference type="EMBL" id="MGJB01000018">
    <property type="protein sequence ID" value="OGM98029.1"/>
    <property type="molecule type" value="Genomic_DNA"/>
</dbReference>
<protein>
    <submittedName>
        <fullName evidence="2">Uncharacterized protein</fullName>
    </submittedName>
</protein>
<keyword evidence="1" id="KW-1133">Transmembrane helix</keyword>
<evidence type="ECO:0000313" key="2">
    <source>
        <dbReference type="EMBL" id="OGM98029.1"/>
    </source>
</evidence>
<evidence type="ECO:0000313" key="3">
    <source>
        <dbReference type="Proteomes" id="UP000176893"/>
    </source>
</evidence>
<keyword evidence="1" id="KW-0812">Transmembrane</keyword>
<reference evidence="2 3" key="1">
    <citation type="journal article" date="2016" name="Nat. Commun.">
        <title>Thousands of microbial genomes shed light on interconnected biogeochemical processes in an aquifer system.</title>
        <authorList>
            <person name="Anantharaman K."/>
            <person name="Brown C.T."/>
            <person name="Hug L.A."/>
            <person name="Sharon I."/>
            <person name="Castelle C.J."/>
            <person name="Probst A.J."/>
            <person name="Thomas B.C."/>
            <person name="Singh A."/>
            <person name="Wilkins M.J."/>
            <person name="Karaoz U."/>
            <person name="Brodie E.L."/>
            <person name="Williams K.H."/>
            <person name="Hubbard S.S."/>
            <person name="Banfield J.F."/>
        </authorList>
    </citation>
    <scope>NUCLEOTIDE SEQUENCE [LARGE SCALE GENOMIC DNA]</scope>
</reference>
<gene>
    <name evidence="2" type="ORF">A2649_01690</name>
</gene>
<evidence type="ECO:0000256" key="1">
    <source>
        <dbReference type="SAM" id="Phobius"/>
    </source>
</evidence>
<name>A0A1F8ECK1_9BACT</name>
<sequence length="78" mass="8360">MFSVATLVAVSVIAWQSALKPLLFQFDQIDWSRTFVFWFGGPGLLIGIAISMVAMAIAGIAVNGWGLTVVGITMVDEI</sequence>
<feature type="transmembrane region" description="Helical" evidence="1">
    <location>
        <begin position="35"/>
        <end position="62"/>
    </location>
</feature>
<proteinExistence type="predicted"/>
<dbReference type="Proteomes" id="UP000176893">
    <property type="component" value="Unassembled WGS sequence"/>
</dbReference>
<keyword evidence="1" id="KW-0472">Membrane</keyword>
<comment type="caution">
    <text evidence="2">The sequence shown here is derived from an EMBL/GenBank/DDBJ whole genome shotgun (WGS) entry which is preliminary data.</text>
</comment>
<dbReference type="AlphaFoldDB" id="A0A1F8ECK1"/>
<organism evidence="2 3">
    <name type="scientific">Candidatus Yanofskybacteria bacterium RIFCSPHIGHO2_01_FULL_41_26</name>
    <dbReference type="NCBI Taxonomy" id="1802661"/>
    <lineage>
        <taxon>Bacteria</taxon>
        <taxon>Candidatus Yanofskyibacteriota</taxon>
    </lineage>
</organism>
<accession>A0A1F8ECK1</accession>